<keyword evidence="3" id="KW-1185">Reference proteome</keyword>
<reference evidence="3" key="2">
    <citation type="submission" date="2013-12" db="EMBL/GenBank/DDBJ databases">
        <authorList>
            <person name="Yu Y."/>
            <person name="Lee S."/>
            <person name="de Baynast K."/>
            <person name="Wissotski M."/>
            <person name="Liu L."/>
            <person name="Talag J."/>
            <person name="Goicoechea J."/>
            <person name="Angelova A."/>
            <person name="Jetty R."/>
            <person name="Kudrna D."/>
            <person name="Golser W."/>
            <person name="Rivera L."/>
            <person name="Zhang J."/>
            <person name="Wing R."/>
        </authorList>
    </citation>
    <scope>NUCLEOTIDE SEQUENCE</scope>
</reference>
<reference evidence="2" key="3">
    <citation type="submission" date="2015-04" db="UniProtKB">
        <authorList>
            <consortium name="EnsemblPlants"/>
        </authorList>
    </citation>
    <scope>IDENTIFICATION</scope>
</reference>
<evidence type="ECO:0000313" key="2">
    <source>
        <dbReference type="EnsemblPlants" id="LPERR10G05740.1"/>
    </source>
</evidence>
<evidence type="ECO:0000256" key="1">
    <source>
        <dbReference type="SAM" id="MobiDB-lite"/>
    </source>
</evidence>
<sequence length="133" mass="14531">QSGIIISRCAAHFSFGIKKADKIRFLEKKTRENWETTKLPLPSSIFTSSLTFPLLPLTAAPSPLLSAPLHPSPTPPDLQREPDSSRAPPARRGRPPPLPGVPSRARPASWFWKGATRPTADLLPFGSNRRSCG</sequence>
<name>A0A0D9XJ67_9ORYZ</name>
<proteinExistence type="predicted"/>
<organism evidence="2 3">
    <name type="scientific">Leersia perrieri</name>
    <dbReference type="NCBI Taxonomy" id="77586"/>
    <lineage>
        <taxon>Eukaryota</taxon>
        <taxon>Viridiplantae</taxon>
        <taxon>Streptophyta</taxon>
        <taxon>Embryophyta</taxon>
        <taxon>Tracheophyta</taxon>
        <taxon>Spermatophyta</taxon>
        <taxon>Magnoliopsida</taxon>
        <taxon>Liliopsida</taxon>
        <taxon>Poales</taxon>
        <taxon>Poaceae</taxon>
        <taxon>BOP clade</taxon>
        <taxon>Oryzoideae</taxon>
        <taxon>Oryzeae</taxon>
        <taxon>Oryzinae</taxon>
        <taxon>Leersia</taxon>
    </lineage>
</organism>
<dbReference type="HOGENOM" id="CLU_1912042_0_0_1"/>
<dbReference type="EnsemblPlants" id="LPERR10G05740.1">
    <property type="protein sequence ID" value="LPERR10G05740.1"/>
    <property type="gene ID" value="LPERR10G05740"/>
</dbReference>
<reference evidence="2 3" key="1">
    <citation type="submission" date="2012-08" db="EMBL/GenBank/DDBJ databases">
        <title>Oryza genome evolution.</title>
        <authorList>
            <person name="Wing R.A."/>
        </authorList>
    </citation>
    <scope>NUCLEOTIDE SEQUENCE</scope>
</reference>
<dbReference type="AlphaFoldDB" id="A0A0D9XJ67"/>
<dbReference type="Gramene" id="LPERR10G05740.1">
    <property type="protein sequence ID" value="LPERR10G05740.1"/>
    <property type="gene ID" value="LPERR10G05740"/>
</dbReference>
<feature type="region of interest" description="Disordered" evidence="1">
    <location>
        <begin position="63"/>
        <end position="110"/>
    </location>
</feature>
<evidence type="ECO:0000313" key="3">
    <source>
        <dbReference type="Proteomes" id="UP000032180"/>
    </source>
</evidence>
<dbReference type="Proteomes" id="UP000032180">
    <property type="component" value="Chromosome 10"/>
</dbReference>
<protein>
    <submittedName>
        <fullName evidence="2">Uncharacterized protein</fullName>
    </submittedName>
</protein>
<accession>A0A0D9XJ67</accession>